<reference evidence="2 3" key="1">
    <citation type="submission" date="2019-01" db="EMBL/GenBank/DDBJ databases">
        <authorList>
            <person name="Chen W.-M."/>
        </authorList>
    </citation>
    <scope>NUCLEOTIDE SEQUENCE [LARGE SCALE GENOMIC DNA]</scope>
    <source>
        <strain evidence="2 3">HPM-16</strain>
    </source>
</reference>
<evidence type="ECO:0000313" key="2">
    <source>
        <dbReference type="EMBL" id="RVU30900.1"/>
    </source>
</evidence>
<evidence type="ECO:0000256" key="1">
    <source>
        <dbReference type="SAM" id="Phobius"/>
    </source>
</evidence>
<gene>
    <name evidence="2" type="ORF">EOE65_07740</name>
</gene>
<feature type="transmembrane region" description="Helical" evidence="1">
    <location>
        <begin position="59"/>
        <end position="78"/>
    </location>
</feature>
<proteinExistence type="predicted"/>
<keyword evidence="1" id="KW-0812">Transmembrane</keyword>
<dbReference type="RefSeq" id="WP_127693745.1">
    <property type="nucleotide sequence ID" value="NZ_SACQ01000003.1"/>
</dbReference>
<keyword evidence="3" id="KW-1185">Reference proteome</keyword>
<evidence type="ECO:0000313" key="3">
    <source>
        <dbReference type="Proteomes" id="UP000282818"/>
    </source>
</evidence>
<feature type="transmembrane region" description="Helical" evidence="1">
    <location>
        <begin position="34"/>
        <end position="53"/>
    </location>
</feature>
<dbReference type="EMBL" id="SACQ01000003">
    <property type="protein sequence ID" value="RVU30900.1"/>
    <property type="molecule type" value="Genomic_DNA"/>
</dbReference>
<comment type="caution">
    <text evidence="2">The sequence shown here is derived from an EMBL/GenBank/DDBJ whole genome shotgun (WGS) entry which is preliminary data.</text>
</comment>
<dbReference type="Proteomes" id="UP000282818">
    <property type="component" value="Unassembled WGS sequence"/>
</dbReference>
<keyword evidence="1" id="KW-0472">Membrane</keyword>
<protein>
    <submittedName>
        <fullName evidence="2">Uncharacterized protein</fullName>
    </submittedName>
</protein>
<feature type="transmembrane region" description="Helical" evidence="1">
    <location>
        <begin position="221"/>
        <end position="239"/>
    </location>
</feature>
<dbReference type="AlphaFoldDB" id="A0A437Q8S9"/>
<keyword evidence="1" id="KW-1133">Transmembrane helix</keyword>
<name>A0A437Q8S9_9GAMM</name>
<accession>A0A437Q8S9</accession>
<sequence>MDYKNLSENLRKWLKINQNGNLIIPSNRERMARLFALVLLIPCLTCAVMAFVSKADERLFFMGSAILLLSVIALLLGWKRRFEFDVLRKGIYLKKSLWGQFEKSHLVSSFDAAACELSCTRAEGPYQVRLVGEIYELRTVEDAKGFIAFLAAKCGISAVETISDWPNKTPIHTISSHSYLASKYSLDNNQTKASFDLEALDSHTHDVVFIELWSRKSFLKLLIPFFVFTALAGLIKFGVV</sequence>
<organism evidence="2 3">
    <name type="scientific">Neptunomonas marina</name>
    <dbReference type="NCBI Taxonomy" id="1815562"/>
    <lineage>
        <taxon>Bacteria</taxon>
        <taxon>Pseudomonadati</taxon>
        <taxon>Pseudomonadota</taxon>
        <taxon>Gammaproteobacteria</taxon>
        <taxon>Oceanospirillales</taxon>
        <taxon>Oceanospirillaceae</taxon>
        <taxon>Neptunomonas</taxon>
    </lineage>
</organism>